<comment type="caution">
    <text evidence="5">The sequence shown here is derived from an EMBL/GenBank/DDBJ whole genome shotgun (WGS) entry which is preliminary data.</text>
</comment>
<accession>A0ABP0DX10</accession>
<evidence type="ECO:0000256" key="1">
    <source>
        <dbReference type="ARBA" id="ARBA00010254"/>
    </source>
</evidence>
<organism evidence="5 6">
    <name type="scientific">Sporothrix epigloea</name>
    <dbReference type="NCBI Taxonomy" id="1892477"/>
    <lineage>
        <taxon>Eukaryota</taxon>
        <taxon>Fungi</taxon>
        <taxon>Dikarya</taxon>
        <taxon>Ascomycota</taxon>
        <taxon>Pezizomycotina</taxon>
        <taxon>Sordariomycetes</taxon>
        <taxon>Sordariomycetidae</taxon>
        <taxon>Ophiostomatales</taxon>
        <taxon>Ophiostomataceae</taxon>
        <taxon>Sporothrix</taxon>
    </lineage>
</organism>
<name>A0ABP0DX10_9PEZI</name>
<keyword evidence="3" id="KW-0687">Ribonucleoprotein</keyword>
<feature type="compositionally biased region" description="Basic residues" evidence="4">
    <location>
        <begin position="140"/>
        <end position="149"/>
    </location>
</feature>
<dbReference type="InterPro" id="IPR012340">
    <property type="entry name" value="NA-bd_OB-fold"/>
</dbReference>
<evidence type="ECO:0000256" key="2">
    <source>
        <dbReference type="ARBA" id="ARBA00022980"/>
    </source>
</evidence>
<evidence type="ECO:0000313" key="6">
    <source>
        <dbReference type="Proteomes" id="UP001642501"/>
    </source>
</evidence>
<gene>
    <name evidence="5" type="ORF">SEPCBS57363_005348</name>
</gene>
<comment type="similarity">
    <text evidence="1">Belongs to the universal ribosomal protein uS17 family.</text>
</comment>
<feature type="region of interest" description="Disordered" evidence="4">
    <location>
        <begin position="140"/>
        <end position="174"/>
    </location>
</feature>
<dbReference type="InterPro" id="IPR000266">
    <property type="entry name" value="Ribosomal_uS17"/>
</dbReference>
<evidence type="ECO:0000256" key="3">
    <source>
        <dbReference type="ARBA" id="ARBA00023274"/>
    </source>
</evidence>
<dbReference type="PANTHER" id="PTHR10744:SF1">
    <property type="entry name" value="SMALL RIBOSOMAL SUBUNIT PROTEIN US17M"/>
    <property type="match status" value="1"/>
</dbReference>
<dbReference type="CDD" id="cd00364">
    <property type="entry name" value="Ribosomal_uS17"/>
    <property type="match status" value="1"/>
</dbReference>
<dbReference type="Gene3D" id="2.40.50.140">
    <property type="entry name" value="Nucleic acid-binding proteins"/>
    <property type="match status" value="1"/>
</dbReference>
<evidence type="ECO:0008006" key="7">
    <source>
        <dbReference type="Google" id="ProtNLM"/>
    </source>
</evidence>
<dbReference type="EMBL" id="CAWUOM010000117">
    <property type="protein sequence ID" value="CAK7272838.1"/>
    <property type="molecule type" value="Genomic_DNA"/>
</dbReference>
<dbReference type="PANTHER" id="PTHR10744">
    <property type="entry name" value="40S RIBOSOMAL PROTEIN S11 FAMILY MEMBER"/>
    <property type="match status" value="1"/>
</dbReference>
<reference evidence="5 6" key="1">
    <citation type="submission" date="2024-01" db="EMBL/GenBank/DDBJ databases">
        <authorList>
            <person name="Allen C."/>
            <person name="Tagirdzhanova G."/>
        </authorList>
    </citation>
    <scope>NUCLEOTIDE SEQUENCE [LARGE SCALE GENOMIC DNA]</scope>
    <source>
        <strain evidence="5 6">CBS 573.63</strain>
    </source>
</reference>
<feature type="compositionally biased region" description="Basic and acidic residues" evidence="4">
    <location>
        <begin position="150"/>
        <end position="174"/>
    </location>
</feature>
<proteinExistence type="inferred from homology"/>
<sequence>MATHMVAAAQRTFRELHGVVVSAGLMQKTVKVRVGGREWNPLVKKHFNKPQSFLVHDPNDSLRTGDVVAISPGWRMSRSKRHVVKRIIAPAQIPVEERPPVPTEEERWAEALAKRAAKDDRRSVIKEAKAIREAAEVHSKREKRKLAKKVAKDAAADKAELEQQAEEMMREQPS</sequence>
<dbReference type="SUPFAM" id="SSF50249">
    <property type="entry name" value="Nucleic acid-binding proteins"/>
    <property type="match status" value="1"/>
</dbReference>
<dbReference type="Proteomes" id="UP001642501">
    <property type="component" value="Unassembled WGS sequence"/>
</dbReference>
<protein>
    <recommendedName>
        <fullName evidence="7">Ribosomal protein S17</fullName>
    </recommendedName>
</protein>
<evidence type="ECO:0000313" key="5">
    <source>
        <dbReference type="EMBL" id="CAK7272838.1"/>
    </source>
</evidence>
<keyword evidence="2" id="KW-0689">Ribosomal protein</keyword>
<keyword evidence="6" id="KW-1185">Reference proteome</keyword>
<dbReference type="Pfam" id="PF00366">
    <property type="entry name" value="Ribosomal_S17"/>
    <property type="match status" value="1"/>
</dbReference>
<evidence type="ECO:0000256" key="4">
    <source>
        <dbReference type="SAM" id="MobiDB-lite"/>
    </source>
</evidence>